<evidence type="ECO:0000313" key="2">
    <source>
        <dbReference type="EMBL" id="KFI30678.1"/>
    </source>
</evidence>
<protein>
    <recommendedName>
        <fullName evidence="1">Minor tail protein gp31 C-terminal domain-containing protein</fullName>
    </recommendedName>
</protein>
<evidence type="ECO:0000259" key="1">
    <source>
        <dbReference type="Pfam" id="PF24243"/>
    </source>
</evidence>
<dbReference type="OrthoDB" id="9786516at2"/>
<evidence type="ECO:0000313" key="3">
    <source>
        <dbReference type="Proteomes" id="UP000028826"/>
    </source>
</evidence>
<dbReference type="STRING" id="195105.CN97_12620"/>
<keyword evidence="3" id="KW-1185">Reference proteome</keyword>
<feature type="domain" description="Minor tail protein gp31 C-terminal" evidence="1">
    <location>
        <begin position="114"/>
        <end position="138"/>
    </location>
</feature>
<name>A0A086Y8S8_9RHOB</name>
<organism evidence="2 3">
    <name type="scientific">Haematobacter massiliensis</name>
    <dbReference type="NCBI Taxonomy" id="195105"/>
    <lineage>
        <taxon>Bacteria</taxon>
        <taxon>Pseudomonadati</taxon>
        <taxon>Pseudomonadota</taxon>
        <taxon>Alphaproteobacteria</taxon>
        <taxon>Rhodobacterales</taxon>
        <taxon>Paracoccaceae</taxon>
        <taxon>Haematobacter</taxon>
    </lineage>
</organism>
<dbReference type="InterPro" id="IPR056923">
    <property type="entry name" value="Minor_tail_gp31_C"/>
</dbReference>
<sequence>MPITALTKIIGEVRDVRGRPVTGTLTFKSSGLGIDDAFVAPAEVTASLDASGAFEVDLWPNTAGLTATKYSVSLAGNGLSQTPIQIGDVVIPESETPIELSLLTNGTWIVPGKKYVQLTQSAYDALPAKAADTIYIVVEG</sequence>
<gene>
    <name evidence="2" type="ORF">CN97_12620</name>
</gene>
<dbReference type="AlphaFoldDB" id="A0A086Y8S8"/>
<dbReference type="Proteomes" id="UP000028826">
    <property type="component" value="Unassembled WGS sequence"/>
</dbReference>
<dbReference type="Pfam" id="PF24243">
    <property type="entry name" value="Phage_tail_C"/>
    <property type="match status" value="1"/>
</dbReference>
<dbReference type="RefSeq" id="WP_035708887.1">
    <property type="nucleotide sequence ID" value="NZ_CP035510.1"/>
</dbReference>
<accession>A0A086Y8S8</accession>
<dbReference type="EMBL" id="JGYG01000003">
    <property type="protein sequence ID" value="KFI30678.1"/>
    <property type="molecule type" value="Genomic_DNA"/>
</dbReference>
<proteinExistence type="predicted"/>
<comment type="caution">
    <text evidence="2">The sequence shown here is derived from an EMBL/GenBank/DDBJ whole genome shotgun (WGS) entry which is preliminary data.</text>
</comment>
<reference evidence="2 3" key="1">
    <citation type="submission" date="2014-03" db="EMBL/GenBank/DDBJ databases">
        <title>Genome of Haematobacter massiliensis CCUG 47968.</title>
        <authorList>
            <person name="Wang D."/>
            <person name="Wang G."/>
        </authorList>
    </citation>
    <scope>NUCLEOTIDE SEQUENCE [LARGE SCALE GENOMIC DNA]</scope>
    <source>
        <strain evidence="2 3">CCUG 47968</strain>
    </source>
</reference>